<dbReference type="AlphaFoldDB" id="A0A9W8HSS9"/>
<evidence type="ECO:0000256" key="8">
    <source>
        <dbReference type="ARBA" id="ARBA00026184"/>
    </source>
</evidence>
<dbReference type="InterPro" id="IPR054532">
    <property type="entry name" value="TPL_SMU1_LisH-like"/>
</dbReference>
<keyword evidence="4" id="KW-0677">Repeat</keyword>
<dbReference type="CDD" id="cd00200">
    <property type="entry name" value="WD40"/>
    <property type="match status" value="1"/>
</dbReference>
<evidence type="ECO:0000256" key="6">
    <source>
        <dbReference type="ARBA" id="ARBA00023242"/>
    </source>
</evidence>
<dbReference type="InterPro" id="IPR045184">
    <property type="entry name" value="SMU1"/>
</dbReference>
<evidence type="ECO:0000259" key="10">
    <source>
        <dbReference type="PROSITE" id="PS50897"/>
    </source>
</evidence>
<evidence type="ECO:0000256" key="7">
    <source>
        <dbReference type="ARBA" id="ARBA00025801"/>
    </source>
</evidence>
<dbReference type="InterPro" id="IPR006594">
    <property type="entry name" value="LisH"/>
</dbReference>
<dbReference type="InterPro" id="IPR001680">
    <property type="entry name" value="WD40_rpt"/>
</dbReference>
<dbReference type="InterPro" id="IPR019775">
    <property type="entry name" value="WD40_repeat_CS"/>
</dbReference>
<dbReference type="SMART" id="SM00320">
    <property type="entry name" value="WD40"/>
    <property type="match status" value="5"/>
</dbReference>
<feature type="repeat" description="WD" evidence="9">
    <location>
        <begin position="258"/>
        <end position="299"/>
    </location>
</feature>
<keyword evidence="2 9" id="KW-0853">WD repeat</keyword>
<dbReference type="InterPro" id="IPR024977">
    <property type="entry name" value="Apc4-like_WD40_dom"/>
</dbReference>
<evidence type="ECO:0000256" key="5">
    <source>
        <dbReference type="ARBA" id="ARBA00023187"/>
    </source>
</evidence>
<comment type="caution">
    <text evidence="11">The sequence shown here is derived from an EMBL/GenBank/DDBJ whole genome shotgun (WGS) entry which is preliminary data.</text>
</comment>
<accession>A0A9W8HSS9</accession>
<evidence type="ECO:0000256" key="9">
    <source>
        <dbReference type="PROSITE-ProRule" id="PRU00221"/>
    </source>
</evidence>
<dbReference type="SMART" id="SM00667">
    <property type="entry name" value="LisH"/>
    <property type="match status" value="1"/>
</dbReference>
<keyword evidence="5" id="KW-0508">mRNA splicing</keyword>
<dbReference type="InterPro" id="IPR015943">
    <property type="entry name" value="WD40/YVTN_repeat-like_dom_sf"/>
</dbReference>
<dbReference type="InterPro" id="IPR006595">
    <property type="entry name" value="CTLH_C"/>
</dbReference>
<dbReference type="PROSITE" id="PS00678">
    <property type="entry name" value="WD_REPEATS_1"/>
    <property type="match status" value="1"/>
</dbReference>
<dbReference type="EMBL" id="JANBUO010000956">
    <property type="protein sequence ID" value="KAJ2800591.1"/>
    <property type="molecule type" value="Genomic_DNA"/>
</dbReference>
<evidence type="ECO:0000256" key="3">
    <source>
        <dbReference type="ARBA" id="ARBA00022664"/>
    </source>
</evidence>
<feature type="repeat" description="WD" evidence="9">
    <location>
        <begin position="217"/>
        <end position="249"/>
    </location>
</feature>
<dbReference type="Proteomes" id="UP001140094">
    <property type="component" value="Unassembled WGS sequence"/>
</dbReference>
<dbReference type="GO" id="GO:0000398">
    <property type="term" value="P:mRNA splicing, via spliceosome"/>
    <property type="evidence" value="ECO:0007669"/>
    <property type="project" value="InterPro"/>
</dbReference>
<dbReference type="PRINTS" id="PR00320">
    <property type="entry name" value="GPROTEINBRPT"/>
</dbReference>
<keyword evidence="12" id="KW-1185">Reference proteome</keyword>
<evidence type="ECO:0000256" key="4">
    <source>
        <dbReference type="ARBA" id="ARBA00022737"/>
    </source>
</evidence>
<dbReference type="OrthoDB" id="538223at2759"/>
<dbReference type="PROSITE" id="PS50897">
    <property type="entry name" value="CTLH"/>
    <property type="match status" value="1"/>
</dbReference>
<evidence type="ECO:0000256" key="1">
    <source>
        <dbReference type="ARBA" id="ARBA00004324"/>
    </source>
</evidence>
<dbReference type="Pfam" id="PF00400">
    <property type="entry name" value="WD40"/>
    <property type="match status" value="2"/>
</dbReference>
<feature type="repeat" description="WD" evidence="9">
    <location>
        <begin position="301"/>
        <end position="342"/>
    </location>
</feature>
<protein>
    <recommendedName>
        <fullName evidence="8">WD40 repeat-containing protein SMU1</fullName>
    </recommendedName>
</protein>
<dbReference type="PROSITE" id="PS50294">
    <property type="entry name" value="WD_REPEATS_REGION"/>
    <property type="match status" value="3"/>
</dbReference>
<evidence type="ECO:0000313" key="12">
    <source>
        <dbReference type="Proteomes" id="UP001140094"/>
    </source>
</evidence>
<evidence type="ECO:0000256" key="2">
    <source>
        <dbReference type="ARBA" id="ARBA00022574"/>
    </source>
</evidence>
<dbReference type="PANTHER" id="PTHR22848">
    <property type="entry name" value="WD40 REPEAT PROTEIN"/>
    <property type="match status" value="1"/>
</dbReference>
<dbReference type="Pfam" id="PF12894">
    <property type="entry name" value="ANAPC4_WD40"/>
    <property type="match status" value="1"/>
</dbReference>
<name>A0A9W8HSS9_9FUNG</name>
<comment type="similarity">
    <text evidence="7">Belongs to the WD repeat SMU1 family.</text>
</comment>
<keyword evidence="6" id="KW-0539">Nucleus</keyword>
<dbReference type="InterPro" id="IPR036322">
    <property type="entry name" value="WD40_repeat_dom_sf"/>
</dbReference>
<dbReference type="PROSITE" id="PS50082">
    <property type="entry name" value="WD_REPEATS_2"/>
    <property type="match status" value="4"/>
</dbReference>
<proteinExistence type="inferred from homology"/>
<sequence>MSIESGDVIRLIEQFLKENNLHNTLETLQNETGVSLNTVDDISAFKENILKGRWDAVLTSVEQARVPQDKRVELYEQIIIELAETQDITPARALLRQTEPMEILRTNDPDRYLNLERLLSRTSFDAAQIYRERGSKESRRSSIAEALLNQVDTAPPSRLLTLLSQSIKWQQQQGIMAKDVPHNLFLGQTQELRPTEDKTPCKLLATIKFPKKQSPRSLAFSPNGTHLVTGSADGFIELWNCMTGKIASELKYQAEGALMMMEGAVTALSFSHNGELICSGASDGKLKIWKASSGSSAKRFSAAHSEAVTCVAFSGDDTQILSSGFDSVLRIHGLKSGKMLKEFRGHTAPVNSVVFSADMSRIVSSSDDGTVRIWDTATGSCVHTVVPSTDKPGLAAPAAHSALAIPGSPTEFVVCTKSPNVYVISVDGQVRRSFSADKSTCNVFLTAAVSPKGKYIYAVSDMSVLHCFDLDAGNLNTVKTKIPIADVLGIACHPTLNIAAFFSNDRRIPIWTA</sequence>
<feature type="repeat" description="WD" evidence="9">
    <location>
        <begin position="343"/>
        <end position="384"/>
    </location>
</feature>
<reference evidence="11" key="1">
    <citation type="submission" date="2022-07" db="EMBL/GenBank/DDBJ databases">
        <title>Phylogenomic reconstructions and comparative analyses of Kickxellomycotina fungi.</title>
        <authorList>
            <person name="Reynolds N.K."/>
            <person name="Stajich J.E."/>
            <person name="Barry K."/>
            <person name="Grigoriev I.V."/>
            <person name="Crous P."/>
            <person name="Smith M.E."/>
        </authorList>
    </citation>
    <scope>NUCLEOTIDE SEQUENCE</scope>
    <source>
        <strain evidence="11">NRRL 1565</strain>
    </source>
</reference>
<dbReference type="InterPro" id="IPR020472">
    <property type="entry name" value="WD40_PAC1"/>
</dbReference>
<gene>
    <name evidence="11" type="ORF">H4R20_004002</name>
</gene>
<dbReference type="SUPFAM" id="SSF50978">
    <property type="entry name" value="WD40 repeat-like"/>
    <property type="match status" value="1"/>
</dbReference>
<keyword evidence="3" id="KW-0507">mRNA processing</keyword>
<evidence type="ECO:0000313" key="11">
    <source>
        <dbReference type="EMBL" id="KAJ2800591.1"/>
    </source>
</evidence>
<dbReference type="Gene3D" id="2.130.10.10">
    <property type="entry name" value="YVTN repeat-like/Quinoprotein amine dehydrogenase"/>
    <property type="match status" value="1"/>
</dbReference>
<comment type="subcellular location">
    <subcellularLocation>
        <location evidence="1">Nucleus speckle</location>
    </subcellularLocation>
</comment>
<feature type="domain" description="CTLH" evidence="10">
    <location>
        <begin position="38"/>
        <end position="90"/>
    </location>
</feature>
<dbReference type="GO" id="GO:0016607">
    <property type="term" value="C:nuclear speck"/>
    <property type="evidence" value="ECO:0007669"/>
    <property type="project" value="UniProtKB-SubCell"/>
</dbReference>
<dbReference type="PROSITE" id="PS50896">
    <property type="entry name" value="LISH"/>
    <property type="match status" value="1"/>
</dbReference>
<dbReference type="Pfam" id="PF17814">
    <property type="entry name" value="LisH_TPL"/>
    <property type="match status" value="1"/>
</dbReference>
<organism evidence="11 12">
    <name type="scientific">Coemansia guatemalensis</name>
    <dbReference type="NCBI Taxonomy" id="2761395"/>
    <lineage>
        <taxon>Eukaryota</taxon>
        <taxon>Fungi</taxon>
        <taxon>Fungi incertae sedis</taxon>
        <taxon>Zoopagomycota</taxon>
        <taxon>Kickxellomycotina</taxon>
        <taxon>Kickxellomycetes</taxon>
        <taxon>Kickxellales</taxon>
        <taxon>Kickxellaceae</taxon>
        <taxon>Coemansia</taxon>
    </lineage>
</organism>